<evidence type="ECO:0000313" key="3">
    <source>
        <dbReference type="EMBL" id="PDO09574.1"/>
    </source>
</evidence>
<name>A0A2A6DXT4_9BACL</name>
<protein>
    <recommendedName>
        <fullName evidence="5">Signal transduction protein</fullName>
    </recommendedName>
</protein>
<dbReference type="GO" id="GO:0008773">
    <property type="term" value="F:[protein-PII] uridylyltransferase activity"/>
    <property type="evidence" value="ECO:0007669"/>
    <property type="project" value="InterPro"/>
</dbReference>
<evidence type="ECO:0000313" key="4">
    <source>
        <dbReference type="Proteomes" id="UP000243688"/>
    </source>
</evidence>
<feature type="domain" description="DUF294" evidence="2">
    <location>
        <begin position="202"/>
        <end position="344"/>
    </location>
</feature>
<reference evidence="3 4" key="1">
    <citation type="submission" date="2016-12" db="EMBL/GenBank/DDBJ databases">
        <title>Candidatus Reconcilibacillus cellulovorans genome.</title>
        <authorList>
            <person name="Kolinko S."/>
            <person name="Wu Y.-W."/>
            <person name="Tachea F."/>
            <person name="Denzel E."/>
            <person name="Hiras J."/>
            <person name="Baecker N."/>
            <person name="Chan L.J."/>
            <person name="Eichorst S.A."/>
            <person name="Frey D."/>
            <person name="Adams P.D."/>
            <person name="Pray T."/>
            <person name="Tanjore D."/>
            <person name="Petzold C.J."/>
            <person name="Gladden J.M."/>
            <person name="Simmons B.A."/>
            <person name="Singer S.W."/>
        </authorList>
    </citation>
    <scope>NUCLEOTIDE SEQUENCE [LARGE SCALE GENOMIC DNA]</scope>
    <source>
        <strain evidence="3">JTherm</strain>
    </source>
</reference>
<dbReference type="EMBL" id="MOXJ01000034">
    <property type="protein sequence ID" value="PDO09574.1"/>
    <property type="molecule type" value="Genomic_DNA"/>
</dbReference>
<sequence>MWNDMWKRIGKAERFEELRACRDEATALLGDPRAAADIAGWNEVVNHLHDLLIGRTVFLSERMLAEKGLGPPPVRYAFVLFGSGGRSEQTPWSDQDNGLLYADGGDPKETEDYFHLLVGSILHGLGILGYPPCQGNVLCSNPRWRKPLSDWKRRLNEWFGDPTWENVRYTLIVADARAVYGDASLVRALAEDMRQKIRERPDMLGRMLKNTLHHKVALNWFGRLVTERYGEDAGGFDVKYGAYLPIVNGVRLLALAHGVAGTSTLERIAGLTRIGVLSPAQESRWRDAFLSALLFRAEAPFQLQDGLYTTRGKLRDIQLTRQRRRELKECLLTGKAIQQFVRRHISAVLARSGKHRK</sequence>
<proteinExistence type="predicted"/>
<evidence type="ECO:0000259" key="1">
    <source>
        <dbReference type="Pfam" id="PF03445"/>
    </source>
</evidence>
<evidence type="ECO:0008006" key="5">
    <source>
        <dbReference type="Google" id="ProtNLM"/>
    </source>
</evidence>
<accession>A0A2A6DXT4</accession>
<dbReference type="CDD" id="cd05401">
    <property type="entry name" value="NT_GlnE_GlnD_like"/>
    <property type="match status" value="1"/>
</dbReference>
<feature type="domain" description="Protein-PII uridylyltransferase N-terminal" evidence="1">
    <location>
        <begin position="36"/>
        <end position="163"/>
    </location>
</feature>
<organism evidence="3 4">
    <name type="scientific">Candidatus Reconcilbacillus cellulovorans</name>
    <dbReference type="NCBI Taxonomy" id="1906605"/>
    <lineage>
        <taxon>Bacteria</taxon>
        <taxon>Bacillati</taxon>
        <taxon>Bacillota</taxon>
        <taxon>Bacilli</taxon>
        <taxon>Bacillales</taxon>
        <taxon>Paenibacillaceae</taxon>
        <taxon>Candidatus Reconcilbacillus</taxon>
    </lineage>
</organism>
<dbReference type="AlphaFoldDB" id="A0A2A6DXT4"/>
<dbReference type="InterPro" id="IPR018821">
    <property type="entry name" value="DUF294_put_nucleoTrafse_sb-bd"/>
</dbReference>
<dbReference type="InterPro" id="IPR005105">
    <property type="entry name" value="GlnD_Uridyltrans_N"/>
</dbReference>
<comment type="caution">
    <text evidence="3">The sequence shown here is derived from an EMBL/GenBank/DDBJ whole genome shotgun (WGS) entry which is preliminary data.</text>
</comment>
<gene>
    <name evidence="3" type="ORF">BLM47_11755</name>
</gene>
<dbReference type="Pfam" id="PF03445">
    <property type="entry name" value="DUF294"/>
    <property type="match status" value="1"/>
</dbReference>
<dbReference type="Pfam" id="PF10335">
    <property type="entry name" value="DUF294_C"/>
    <property type="match status" value="1"/>
</dbReference>
<evidence type="ECO:0000259" key="2">
    <source>
        <dbReference type="Pfam" id="PF10335"/>
    </source>
</evidence>
<dbReference type="Proteomes" id="UP000243688">
    <property type="component" value="Unassembled WGS sequence"/>
</dbReference>